<feature type="chain" id="PRO_5016562454" evidence="1">
    <location>
        <begin position="20"/>
        <end position="197"/>
    </location>
</feature>
<reference evidence="2 3" key="1">
    <citation type="submission" date="2018-06" db="EMBL/GenBank/DDBJ databases">
        <title>Whole genome sequencing of Candida tropicalis (genome annotated by CSBL at Korea University).</title>
        <authorList>
            <person name="Ahn J."/>
        </authorList>
    </citation>
    <scope>NUCLEOTIDE SEQUENCE [LARGE SCALE GENOMIC DNA]</scope>
    <source>
        <strain evidence="2 3">ATCC 20962</strain>
    </source>
</reference>
<feature type="signal peptide" evidence="1">
    <location>
        <begin position="1"/>
        <end position="19"/>
    </location>
</feature>
<proteinExistence type="predicted"/>
<comment type="caution">
    <text evidence="2">The sequence shown here is derived from an EMBL/GenBank/DDBJ whole genome shotgun (WGS) entry which is preliminary data.</text>
</comment>
<keyword evidence="3" id="KW-1185">Reference proteome</keyword>
<evidence type="ECO:0000256" key="1">
    <source>
        <dbReference type="SAM" id="SignalP"/>
    </source>
</evidence>
<keyword evidence="1" id="KW-0732">Signal</keyword>
<organism evidence="2 3">
    <name type="scientific">Candida viswanathii</name>
    <dbReference type="NCBI Taxonomy" id="5486"/>
    <lineage>
        <taxon>Eukaryota</taxon>
        <taxon>Fungi</taxon>
        <taxon>Dikarya</taxon>
        <taxon>Ascomycota</taxon>
        <taxon>Saccharomycotina</taxon>
        <taxon>Pichiomycetes</taxon>
        <taxon>Debaryomycetaceae</taxon>
        <taxon>Candida/Lodderomyces clade</taxon>
        <taxon>Candida</taxon>
    </lineage>
</organism>
<name>A0A367YJ82_9ASCO</name>
<accession>A0A367YJ82</accession>
<sequence length="197" mass="21712">MMMMMLSLLLLALLNSCLSLTLTSPPIASVTAVDGASPGAKKNTFNIAVSDTCLVTYVNGQVETTHTFIPCAQHASEVPYGCTFTDLKTLCPPEDHCAWSGATTLDNGCYEIWKQSFDMVELLTTCPETVTTESPLFDNAVTTSTRVLSNGCFEVWKQSYDVIETSTWCIEPPYTPTQRVLTQQLRDVNEYAQQRVS</sequence>
<protein>
    <submittedName>
        <fullName evidence="2">Uncharacterized protein</fullName>
    </submittedName>
</protein>
<evidence type="ECO:0000313" key="2">
    <source>
        <dbReference type="EMBL" id="RCK65649.1"/>
    </source>
</evidence>
<evidence type="ECO:0000313" key="3">
    <source>
        <dbReference type="Proteomes" id="UP000253472"/>
    </source>
</evidence>
<dbReference type="Proteomes" id="UP000253472">
    <property type="component" value="Unassembled WGS sequence"/>
</dbReference>
<gene>
    <name evidence="2" type="ORF">Cantr_01148</name>
</gene>
<dbReference type="AlphaFoldDB" id="A0A367YJ82"/>
<dbReference type="EMBL" id="QLNQ01000020">
    <property type="protein sequence ID" value="RCK65649.1"/>
    <property type="molecule type" value="Genomic_DNA"/>
</dbReference>